<feature type="domain" description="M23ase beta-sheet core" evidence="2">
    <location>
        <begin position="347"/>
        <end position="445"/>
    </location>
</feature>
<name>A0A4Q9KDS1_9ACTN</name>
<feature type="coiled-coil region" evidence="1">
    <location>
        <begin position="44"/>
        <end position="120"/>
    </location>
</feature>
<dbReference type="PANTHER" id="PTHR21666">
    <property type="entry name" value="PEPTIDASE-RELATED"/>
    <property type="match status" value="1"/>
</dbReference>
<dbReference type="GO" id="GO:0004222">
    <property type="term" value="F:metalloendopeptidase activity"/>
    <property type="evidence" value="ECO:0007669"/>
    <property type="project" value="TreeGrafter"/>
</dbReference>
<reference evidence="3 4" key="1">
    <citation type="submission" date="2019-01" db="EMBL/GenBank/DDBJ databases">
        <title>Lactibacter flavus gen. nov., sp. nov., a novel bacterium of the family Propionibacteriaceae isolated from raw milk and dairy products.</title>
        <authorList>
            <person name="Huptas C."/>
            <person name="Wenning M."/>
            <person name="Breitenwieser F."/>
            <person name="Doll E."/>
            <person name="Von Neubeck M."/>
            <person name="Busse H.-J."/>
            <person name="Scherer S."/>
        </authorList>
    </citation>
    <scope>NUCLEOTIDE SEQUENCE [LARGE SCALE GENOMIC DNA]</scope>
    <source>
        <strain evidence="3 4">KCTC 33808</strain>
    </source>
</reference>
<dbReference type="CDD" id="cd12797">
    <property type="entry name" value="M23_peptidase"/>
    <property type="match status" value="1"/>
</dbReference>
<dbReference type="AlphaFoldDB" id="A0A4Q9KDS1"/>
<dbReference type="RefSeq" id="WP_131167885.1">
    <property type="nucleotide sequence ID" value="NZ_SDMQ01000006.1"/>
</dbReference>
<dbReference type="OrthoDB" id="1099523at2"/>
<keyword evidence="1" id="KW-0175">Coiled coil</keyword>
<evidence type="ECO:0000259" key="2">
    <source>
        <dbReference type="Pfam" id="PF01551"/>
    </source>
</evidence>
<gene>
    <name evidence="3" type="ORF">ET989_07270</name>
</gene>
<dbReference type="Proteomes" id="UP000292373">
    <property type="component" value="Unassembled WGS sequence"/>
</dbReference>
<dbReference type="PANTHER" id="PTHR21666:SF270">
    <property type="entry name" value="MUREIN HYDROLASE ACTIVATOR ENVC"/>
    <property type="match status" value="1"/>
</dbReference>
<evidence type="ECO:0000313" key="4">
    <source>
        <dbReference type="Proteomes" id="UP000292373"/>
    </source>
</evidence>
<dbReference type="EMBL" id="SDMQ01000006">
    <property type="protein sequence ID" value="TBT84972.1"/>
    <property type="molecule type" value="Genomic_DNA"/>
</dbReference>
<organism evidence="3 4">
    <name type="scientific">Propioniciclava sinopodophylli</name>
    <dbReference type="NCBI Taxonomy" id="1837344"/>
    <lineage>
        <taxon>Bacteria</taxon>
        <taxon>Bacillati</taxon>
        <taxon>Actinomycetota</taxon>
        <taxon>Actinomycetes</taxon>
        <taxon>Propionibacteriales</taxon>
        <taxon>Propionibacteriaceae</taxon>
        <taxon>Propioniciclava</taxon>
    </lineage>
</organism>
<sequence>MPSSACSTAPGRRAVRALAAGAASIALLWGAVLPASADPLSDRHAQIARELEQSRAAIDEHSSELADAEAALEASQRQLDEARAALDRTRADLVEAERLDDELAEELRRQRALLRTAQAETAQARDHVAEQQKLISSAARDAYQRQTNLAGIVVVLGGRNPSEIGQRLQWDTTIFDSTAQRMDELKVLERRLADAEAAQAAIEAKVAADKRRSADNVARITRLERSAVAQESEVAALVTRNEAFRTEAQRALDADNVAYQSLLAEEAKVQGEVASRAAEQLARGGSREDIVRLVAMGVVSSDPKTYPLVNDGPQMILSRHGFIRPVLARPGSPFGPRFHPILKYWRAHNGNDWGAACGVPLYAAQSGTVVKAGWQGGFGNYVVIDHGVIGGKSLMTGYAHQSRMAVSTGQRVDMGQLIGYVGTTGLSTGCHLHLQVYENGTPVDPMRYIP</sequence>
<evidence type="ECO:0000256" key="1">
    <source>
        <dbReference type="SAM" id="Coils"/>
    </source>
</evidence>
<dbReference type="InterPro" id="IPR050570">
    <property type="entry name" value="Cell_wall_metabolism_enzyme"/>
</dbReference>
<protein>
    <recommendedName>
        <fullName evidence="2">M23ase beta-sheet core domain-containing protein</fullName>
    </recommendedName>
</protein>
<dbReference type="InterPro" id="IPR016047">
    <property type="entry name" value="M23ase_b-sheet_dom"/>
</dbReference>
<dbReference type="InterPro" id="IPR011055">
    <property type="entry name" value="Dup_hybrid_motif"/>
</dbReference>
<keyword evidence="4" id="KW-1185">Reference proteome</keyword>
<proteinExistence type="predicted"/>
<feature type="coiled-coil region" evidence="1">
    <location>
        <begin position="178"/>
        <end position="205"/>
    </location>
</feature>
<dbReference type="SUPFAM" id="SSF51261">
    <property type="entry name" value="Duplicated hybrid motif"/>
    <property type="match status" value="1"/>
</dbReference>
<evidence type="ECO:0000313" key="3">
    <source>
        <dbReference type="EMBL" id="TBT84972.1"/>
    </source>
</evidence>
<dbReference type="Pfam" id="PF01551">
    <property type="entry name" value="Peptidase_M23"/>
    <property type="match status" value="1"/>
</dbReference>
<dbReference type="Gene3D" id="2.70.70.10">
    <property type="entry name" value="Glucose Permease (Domain IIA)"/>
    <property type="match status" value="1"/>
</dbReference>
<comment type="caution">
    <text evidence="3">The sequence shown here is derived from an EMBL/GenBank/DDBJ whole genome shotgun (WGS) entry which is preliminary data.</text>
</comment>
<accession>A0A4Q9KDS1</accession>